<comment type="caution">
    <text evidence="1">The sequence shown here is derived from an EMBL/GenBank/DDBJ whole genome shotgun (WGS) entry which is preliminary data.</text>
</comment>
<evidence type="ECO:0008006" key="3">
    <source>
        <dbReference type="Google" id="ProtNLM"/>
    </source>
</evidence>
<dbReference type="PANTHER" id="PTHR46586:SF3">
    <property type="entry name" value="ANKYRIN REPEAT-CONTAINING PROTEIN"/>
    <property type="match status" value="1"/>
</dbReference>
<proteinExistence type="predicted"/>
<reference evidence="1 2" key="1">
    <citation type="submission" date="2014-05" db="EMBL/GenBank/DDBJ databases">
        <authorList>
            <person name="Rizzardi K."/>
            <person name="Winiecka-Krusnell J."/>
            <person name="Ramliden M."/>
            <person name="Alm E."/>
            <person name="Andersson S."/>
            <person name="Byfors S."/>
        </authorList>
    </citation>
    <scope>NUCLEOTIDE SEQUENCE [LARGE SCALE GENOMIC DNA]</scope>
    <source>
        <strain evidence="1 2">LEGN</strain>
    </source>
</reference>
<keyword evidence="2" id="KW-1185">Reference proteome</keyword>
<dbReference type="Gene3D" id="1.25.40.20">
    <property type="entry name" value="Ankyrin repeat-containing domain"/>
    <property type="match status" value="2"/>
</dbReference>
<dbReference type="Pfam" id="PF12796">
    <property type="entry name" value="Ank_2"/>
    <property type="match status" value="1"/>
</dbReference>
<dbReference type="InterPro" id="IPR036770">
    <property type="entry name" value="Ankyrin_rpt-contain_sf"/>
</dbReference>
<evidence type="ECO:0000313" key="1">
    <source>
        <dbReference type="EMBL" id="KGP62924.1"/>
    </source>
</evidence>
<evidence type="ECO:0000313" key="2">
    <source>
        <dbReference type="Proteomes" id="UP000054422"/>
    </source>
</evidence>
<name>A0A0A2SU55_9GAMM</name>
<dbReference type="PANTHER" id="PTHR46586">
    <property type="entry name" value="ANKYRIN REPEAT-CONTAINING PROTEIN"/>
    <property type="match status" value="1"/>
</dbReference>
<dbReference type="RefSeq" id="WP_052117627.1">
    <property type="nucleotide sequence ID" value="NZ_JNCF01000033.1"/>
</dbReference>
<accession>A0A0A2SU55</accession>
<dbReference type="Proteomes" id="UP000054422">
    <property type="component" value="Unassembled WGS sequence"/>
</dbReference>
<dbReference type="InterPro" id="IPR052050">
    <property type="entry name" value="SecEffector_AnkRepeat"/>
</dbReference>
<dbReference type="STRING" id="1498499.EP47_09850"/>
<dbReference type="EMBL" id="JNCF01000033">
    <property type="protein sequence ID" value="KGP62924.1"/>
    <property type="molecule type" value="Genomic_DNA"/>
</dbReference>
<dbReference type="SUPFAM" id="SSF48403">
    <property type="entry name" value="Ankyrin repeat"/>
    <property type="match status" value="1"/>
</dbReference>
<protein>
    <recommendedName>
        <fullName evidence="3">Ankyrin</fullName>
    </recommendedName>
</protein>
<gene>
    <name evidence="1" type="ORF">EP47_09850</name>
</gene>
<sequence>MIINDLFNWLENNESPSPLVVANQTINQELLQKEESQTLRTHHELIAQARIAKFSGLPMAEINKKLEQHKVFKDYLIFCRQQFQENEKNTLFLIALKHLLLKTEAEQFAYMDKINELFWALLRDSKIETLNFYDNNEALFKNCHEIQRRMELECRQQKIEASVQTVKNHFQDLTESLAFQKNPLGIIALFREWVSDTEKFAALLLCLLQKEVSIEKILQTNLLQDFLKYHLHNLHSEDSEVNSLYSLLSFFPETQALVEAAQNVSCGEPAFQQYSLDGNIQNKTLAVISPSPAILQFSLNSENFFALYQLFGQSFLAAAIIYGKGIWLDLLKQTLNQPETVETLLPGLINFLARESSEETLKTLAELIDDTTAQQLLKLNQSSIFHLLQYKPLLLDVFQGKNISEYISQLLQINHSDQDIIYQLMALFLMLLKQKHPATKIVFEAIIDNLVHYPYLIEDEELLKHLKKYKDSDQLLAQRGEKIQQQLHHCIIDQTAQSTFEPYNYHIIEATWLDATRKIDALNRINPQIKVSLGDKYKLQARIAEIAFHAHGSHFDLDHFIDSLGLPPVASSEEVSAYERVLIEIIAAIDDVFVREQIINKLETSPIERLNWHQKEYGGKSIFIKAAKYGNLGLISLLGNTIDTTTLEKAISCAAKHSQWEAFDHLCSINKIKLNHKEIQDFVILAAKQGQINSIQVLMNLYSYQPSAKIIQSILTTAIEDGEIKVVDFFYSLSIQICRQPSLDHLFKLAVQFKHWNILEFLVHSEKAPPPQSTIERAFEQTAYAQQMDAVKILCNLPNHCPRPQIIGRVLLKACKLKLTPVVQYLCSLPLEPLSKLVIEKALIEAIANGHLEIVTSLCESPFIRPEKSSINIAIKMAAKSKQTEIFIALCSNRKNPPSKEALKLSSHWAIRTGNLDIIKYLCTNQPTIFNQHMLEQALLLAIKFKRPEIARYLCQNPEITSNRKITHSALNKAITARQTDIVGYLRQKQSNQPNANDKYEDNYEVSEKLIGHGLFKKRSKTNSVPETNTNYNSTPGEDVVNPFGRF</sequence>
<dbReference type="InterPro" id="IPR002110">
    <property type="entry name" value="Ankyrin_rpt"/>
</dbReference>
<dbReference type="AlphaFoldDB" id="A0A0A2SU55"/>
<organism evidence="1 2">
    <name type="scientific">Legionella norrlandica</name>
    <dbReference type="NCBI Taxonomy" id="1498499"/>
    <lineage>
        <taxon>Bacteria</taxon>
        <taxon>Pseudomonadati</taxon>
        <taxon>Pseudomonadota</taxon>
        <taxon>Gammaproteobacteria</taxon>
        <taxon>Legionellales</taxon>
        <taxon>Legionellaceae</taxon>
        <taxon>Legionella</taxon>
    </lineage>
</organism>